<name>A0A0N5AHX8_9BILA</name>
<sequence>MNRGKEKEEAKRNDLFLHISDAELLGDLPVDGEKNRILYDQIKKKQKQLKALKSKAEEKLQYRDKLDVKLKKINEKLATVQQQVKLNKIEIDDMEHQLILKEAEKRRLQKQLYEMRPKLVEKLNKVETLKKLIGNRQEILDNDTPTGKLKKRSRNSEKSASDVSLALIRKETEKSFKYPFVEVLNSHLTTLEKQNSDKQKELEQLENERNRTKKKAEEEKCELDKLEQETANIKLKNEAMLSKYEKLKSSLELEERNIAEAIKEHFEMNKALADQKQAYDEQSSKLKQITEVLTLKKMEMKDINEKVEAYEKRWDELQDVLSKIDSNTMEMINKKQEKRKEIEDIERKVNNLLVKNRIYPINSKVFNENPESLMDDTSKDNPPALVELNNSIVKQKTEAKDLEKSNKRLNSQILKLQQNKEKLSVNIKVIKSSNSKLAARIQKLKDELSARQQDYDAAKEQDNDQIKKINELQENLQKLNIEKRQVLREQKVLKHDLRQYEQSLANYKAKLNFITETSLPLQTASEKKKKSKADEIEEFRNKVKELEKEKQLLEKVLPIVNEKNQIVRSKLTTVKPYYEEQHKLEKLKAEEERFKDKLQAAKAFQNVLRIKQQGDVVIEAV</sequence>
<dbReference type="Proteomes" id="UP000046393">
    <property type="component" value="Unplaced"/>
</dbReference>
<proteinExistence type="predicted"/>
<feature type="coiled-coil region" evidence="1">
    <location>
        <begin position="35"/>
        <end position="111"/>
    </location>
</feature>
<feature type="coiled-coil region" evidence="1">
    <location>
        <begin position="385"/>
        <end position="604"/>
    </location>
</feature>
<keyword evidence="3" id="KW-1185">Reference proteome</keyword>
<feature type="coiled-coil region" evidence="1">
    <location>
        <begin position="293"/>
        <end position="355"/>
    </location>
</feature>
<dbReference type="AlphaFoldDB" id="A0A0N5AHX8"/>
<evidence type="ECO:0000256" key="2">
    <source>
        <dbReference type="SAM" id="MobiDB-lite"/>
    </source>
</evidence>
<evidence type="ECO:0000313" key="3">
    <source>
        <dbReference type="Proteomes" id="UP000046393"/>
    </source>
</evidence>
<feature type="region of interest" description="Disordered" evidence="2">
    <location>
        <begin position="194"/>
        <end position="213"/>
    </location>
</feature>
<feature type="region of interest" description="Disordered" evidence="2">
    <location>
        <begin position="140"/>
        <end position="162"/>
    </location>
</feature>
<evidence type="ECO:0000313" key="4">
    <source>
        <dbReference type="WBParaSite" id="SMUV_0000399801-mRNA-1"/>
    </source>
</evidence>
<keyword evidence="1" id="KW-0175">Coiled coil</keyword>
<reference evidence="4" key="1">
    <citation type="submission" date="2017-02" db="UniProtKB">
        <authorList>
            <consortium name="WormBaseParasite"/>
        </authorList>
    </citation>
    <scope>IDENTIFICATION</scope>
</reference>
<protein>
    <submittedName>
        <fullName evidence="4">Centrosomal protein of 162 kDa</fullName>
    </submittedName>
</protein>
<organism evidence="3 4">
    <name type="scientific">Syphacia muris</name>
    <dbReference type="NCBI Taxonomy" id="451379"/>
    <lineage>
        <taxon>Eukaryota</taxon>
        <taxon>Metazoa</taxon>
        <taxon>Ecdysozoa</taxon>
        <taxon>Nematoda</taxon>
        <taxon>Chromadorea</taxon>
        <taxon>Rhabditida</taxon>
        <taxon>Spirurina</taxon>
        <taxon>Oxyuridomorpha</taxon>
        <taxon>Oxyuroidea</taxon>
        <taxon>Oxyuridae</taxon>
        <taxon>Syphacia</taxon>
    </lineage>
</organism>
<dbReference type="STRING" id="451379.A0A0N5AHX8"/>
<accession>A0A0N5AHX8</accession>
<evidence type="ECO:0000256" key="1">
    <source>
        <dbReference type="SAM" id="Coils"/>
    </source>
</evidence>
<dbReference type="WBParaSite" id="SMUV_0000399801-mRNA-1">
    <property type="protein sequence ID" value="SMUV_0000399801-mRNA-1"/>
    <property type="gene ID" value="SMUV_0000399801"/>
</dbReference>